<proteinExistence type="inferred from homology"/>
<gene>
    <name evidence="8" type="ORF">CEJ45_05590</name>
</gene>
<dbReference type="GO" id="GO:0005524">
    <property type="term" value="F:ATP binding"/>
    <property type="evidence" value="ECO:0007669"/>
    <property type="project" value="UniProtKB-KW"/>
</dbReference>
<dbReference type="InterPro" id="IPR052156">
    <property type="entry name" value="BCAA_Transport_ATP-bd_LivF"/>
</dbReference>
<feature type="domain" description="ABC transporter" evidence="7">
    <location>
        <begin position="2"/>
        <end position="238"/>
    </location>
</feature>
<dbReference type="CDD" id="cd03224">
    <property type="entry name" value="ABC_TM1139_LivF_branched"/>
    <property type="match status" value="1"/>
</dbReference>
<evidence type="ECO:0000256" key="6">
    <source>
        <dbReference type="ARBA" id="ARBA00022970"/>
    </source>
</evidence>
<protein>
    <submittedName>
        <fullName evidence="8">ABC transporter ATP-binding protein</fullName>
    </submittedName>
</protein>
<dbReference type="RefSeq" id="WP_088754196.1">
    <property type="nucleotide sequence ID" value="NZ_JARJFG010000015.1"/>
</dbReference>
<dbReference type="SMART" id="SM00382">
    <property type="entry name" value="AAA"/>
    <property type="match status" value="1"/>
</dbReference>
<dbReference type="AlphaFoldDB" id="A0A225SY22"/>
<evidence type="ECO:0000256" key="2">
    <source>
        <dbReference type="ARBA" id="ARBA00022448"/>
    </source>
</evidence>
<dbReference type="PROSITE" id="PS50893">
    <property type="entry name" value="ABC_TRANSPORTER_2"/>
    <property type="match status" value="1"/>
</dbReference>
<organism evidence="8 9">
    <name type="scientific">Herbaspirillum aquaticum</name>
    <dbReference type="NCBI Taxonomy" id="568783"/>
    <lineage>
        <taxon>Bacteria</taxon>
        <taxon>Pseudomonadati</taxon>
        <taxon>Pseudomonadota</taxon>
        <taxon>Betaproteobacteria</taxon>
        <taxon>Burkholderiales</taxon>
        <taxon>Oxalobacteraceae</taxon>
        <taxon>Herbaspirillum</taxon>
    </lineage>
</organism>
<reference evidence="8 9" key="1">
    <citation type="journal article" date="2010" name="Int. J. Syst. Evol. Microbiol.">
        <title>Reclassification of Herbaspirillum putei as a later heterotypic synonym of Herbaspirillum huttiense, with the description of H. huttiense subsp. huttiense subsp. nov. and H. huttiense subsp. putei subsp. nov., comb. nov., and description of Herbaspirillum aquaticum sp. nov.</title>
        <authorList>
            <person name="Dobritsa A.P."/>
            <person name="Reddy M.C."/>
            <person name="Samadpour M."/>
        </authorList>
    </citation>
    <scope>NUCLEOTIDE SEQUENCE [LARGE SCALE GENOMIC DNA]</scope>
    <source>
        <strain evidence="8 9">IEH 4430</strain>
    </source>
</reference>
<evidence type="ECO:0000256" key="1">
    <source>
        <dbReference type="ARBA" id="ARBA00005417"/>
    </source>
</evidence>
<dbReference type="Pfam" id="PF00005">
    <property type="entry name" value="ABC_tran"/>
    <property type="match status" value="1"/>
</dbReference>
<dbReference type="SUPFAM" id="SSF52540">
    <property type="entry name" value="P-loop containing nucleoside triphosphate hydrolases"/>
    <property type="match status" value="1"/>
</dbReference>
<sequence>MLTISNLHAAYGKVEVLHGISMDVPKGKVVTLIGSNGAGKTTTMRAISGMIKPKGGEVTLGGKNITGLDSHRIARYGLAHSPEGRRVFATMSVTDNLLLGAFPRFTRARPKGDIAHDLERALELFPRLKERQTQLAGTLSGGEQQMLAMARAVMLNPEVILLDEPSMGLAPILVDEVFRIILRLKEQGVTMLLVEQFAAAALNVADYGYVLENGKISVHGPADKLQNDPAVKAAYLGGGAHH</sequence>
<evidence type="ECO:0000256" key="4">
    <source>
        <dbReference type="ARBA" id="ARBA00022741"/>
    </source>
</evidence>
<dbReference type="InterPro" id="IPR032823">
    <property type="entry name" value="BCA_ABC_TP_C"/>
</dbReference>
<evidence type="ECO:0000256" key="3">
    <source>
        <dbReference type="ARBA" id="ARBA00022475"/>
    </source>
</evidence>
<dbReference type="GO" id="GO:0015807">
    <property type="term" value="P:L-amino acid transport"/>
    <property type="evidence" value="ECO:0007669"/>
    <property type="project" value="TreeGrafter"/>
</dbReference>
<dbReference type="GO" id="GO:0016887">
    <property type="term" value="F:ATP hydrolysis activity"/>
    <property type="evidence" value="ECO:0007669"/>
    <property type="project" value="InterPro"/>
</dbReference>
<keyword evidence="3" id="KW-1003">Cell membrane</keyword>
<dbReference type="InterPro" id="IPR017871">
    <property type="entry name" value="ABC_transporter-like_CS"/>
</dbReference>
<keyword evidence="2" id="KW-0813">Transport</keyword>
<dbReference type="EMBL" id="NJGV01000004">
    <property type="protein sequence ID" value="OWY35874.1"/>
    <property type="molecule type" value="Genomic_DNA"/>
</dbReference>
<dbReference type="Pfam" id="PF12399">
    <property type="entry name" value="BCA_ABC_TP_C"/>
    <property type="match status" value="1"/>
</dbReference>
<dbReference type="PANTHER" id="PTHR43820:SF4">
    <property type="entry name" value="HIGH-AFFINITY BRANCHED-CHAIN AMINO ACID TRANSPORT ATP-BINDING PROTEIN LIVF"/>
    <property type="match status" value="1"/>
</dbReference>
<keyword evidence="4" id="KW-0547">Nucleotide-binding</keyword>
<dbReference type="InterPro" id="IPR003439">
    <property type="entry name" value="ABC_transporter-like_ATP-bd"/>
</dbReference>
<comment type="similarity">
    <text evidence="1">Belongs to the ABC transporter superfamily.</text>
</comment>
<evidence type="ECO:0000313" key="9">
    <source>
        <dbReference type="Proteomes" id="UP000214747"/>
    </source>
</evidence>
<accession>A0A225SY22</accession>
<dbReference type="InterPro" id="IPR003593">
    <property type="entry name" value="AAA+_ATPase"/>
</dbReference>
<comment type="caution">
    <text evidence="8">The sequence shown here is derived from an EMBL/GenBank/DDBJ whole genome shotgun (WGS) entry which is preliminary data.</text>
</comment>
<dbReference type="Gene3D" id="3.40.50.300">
    <property type="entry name" value="P-loop containing nucleotide triphosphate hydrolases"/>
    <property type="match status" value="1"/>
</dbReference>
<keyword evidence="9" id="KW-1185">Reference proteome</keyword>
<evidence type="ECO:0000256" key="5">
    <source>
        <dbReference type="ARBA" id="ARBA00022840"/>
    </source>
</evidence>
<dbReference type="InterPro" id="IPR027417">
    <property type="entry name" value="P-loop_NTPase"/>
</dbReference>
<dbReference type="Proteomes" id="UP000214747">
    <property type="component" value="Unassembled WGS sequence"/>
</dbReference>
<dbReference type="PROSITE" id="PS00211">
    <property type="entry name" value="ABC_TRANSPORTER_1"/>
    <property type="match status" value="1"/>
</dbReference>
<keyword evidence="5 8" id="KW-0067">ATP-binding</keyword>
<dbReference type="PANTHER" id="PTHR43820">
    <property type="entry name" value="HIGH-AFFINITY BRANCHED-CHAIN AMINO ACID TRANSPORT ATP-BINDING PROTEIN LIVF"/>
    <property type="match status" value="1"/>
</dbReference>
<keyword evidence="6" id="KW-0029">Amino-acid transport</keyword>
<evidence type="ECO:0000313" key="8">
    <source>
        <dbReference type="EMBL" id="OWY35874.1"/>
    </source>
</evidence>
<keyword evidence="3" id="KW-0472">Membrane</keyword>
<dbReference type="GO" id="GO:0015658">
    <property type="term" value="F:branched-chain amino acid transmembrane transporter activity"/>
    <property type="evidence" value="ECO:0007669"/>
    <property type="project" value="TreeGrafter"/>
</dbReference>
<evidence type="ECO:0000259" key="7">
    <source>
        <dbReference type="PROSITE" id="PS50893"/>
    </source>
</evidence>
<name>A0A225SY22_9BURK</name>